<feature type="chain" id="PRO_5036137890" evidence="1">
    <location>
        <begin position="23"/>
        <end position="115"/>
    </location>
</feature>
<evidence type="ECO:0000256" key="1">
    <source>
        <dbReference type="SAM" id="SignalP"/>
    </source>
</evidence>
<evidence type="ECO:0000313" key="5">
    <source>
        <dbReference type="Proteomes" id="UP000325313"/>
    </source>
</evidence>
<dbReference type="AlphaFoldDB" id="A0A5B0PZR6"/>
<dbReference type="Proteomes" id="UP000324748">
    <property type="component" value="Unassembled WGS sequence"/>
</dbReference>
<proteinExistence type="predicted"/>
<keyword evidence="1" id="KW-0732">Signal</keyword>
<dbReference type="EMBL" id="VSWC01000040">
    <property type="protein sequence ID" value="KAA1106432.1"/>
    <property type="molecule type" value="Genomic_DNA"/>
</dbReference>
<evidence type="ECO:0000313" key="2">
    <source>
        <dbReference type="EMBL" id="KAA1106432.1"/>
    </source>
</evidence>
<dbReference type="OrthoDB" id="10262250at2759"/>
<keyword evidence="4" id="KW-1185">Reference proteome</keyword>
<comment type="caution">
    <text evidence="2">The sequence shown here is derived from an EMBL/GenBank/DDBJ whole genome shotgun (WGS) entry which is preliminary data.</text>
</comment>
<sequence>MWNPRVWLVCALSMWFTGTTSTFRSEPQPEICVFCGRDAVIRQCNDITHMETLISVTKTCENLPAGGCNKKIYFHQYICGKCGNYAWINNEPCPNHEHIQVLRSPTDYADPLGAA</sequence>
<evidence type="ECO:0000313" key="3">
    <source>
        <dbReference type="EMBL" id="KAA1126381.1"/>
    </source>
</evidence>
<reference evidence="4 5" key="1">
    <citation type="submission" date="2019-05" db="EMBL/GenBank/DDBJ databases">
        <title>Emergence of the Ug99 lineage of the wheat stem rust pathogen through somatic hybridization.</title>
        <authorList>
            <person name="Li F."/>
            <person name="Upadhyaya N.M."/>
            <person name="Sperschneider J."/>
            <person name="Matny O."/>
            <person name="Nguyen-Phuc H."/>
            <person name="Mago R."/>
            <person name="Raley C."/>
            <person name="Miller M.E."/>
            <person name="Silverstein K.A.T."/>
            <person name="Henningsen E."/>
            <person name="Hirsch C.D."/>
            <person name="Visser B."/>
            <person name="Pretorius Z.A."/>
            <person name="Steffenson B.J."/>
            <person name="Schwessinger B."/>
            <person name="Dodds P.N."/>
            <person name="Figueroa M."/>
        </authorList>
    </citation>
    <scope>NUCLEOTIDE SEQUENCE [LARGE SCALE GENOMIC DNA]</scope>
    <source>
        <strain evidence="2">21-0</strain>
        <strain evidence="3 5">Ug99</strain>
    </source>
</reference>
<evidence type="ECO:0000313" key="4">
    <source>
        <dbReference type="Proteomes" id="UP000324748"/>
    </source>
</evidence>
<dbReference type="Proteomes" id="UP000325313">
    <property type="component" value="Unassembled WGS sequence"/>
</dbReference>
<protein>
    <submittedName>
        <fullName evidence="2">Uncharacterized protein</fullName>
    </submittedName>
</protein>
<organism evidence="2 4">
    <name type="scientific">Puccinia graminis f. sp. tritici</name>
    <dbReference type="NCBI Taxonomy" id="56615"/>
    <lineage>
        <taxon>Eukaryota</taxon>
        <taxon>Fungi</taxon>
        <taxon>Dikarya</taxon>
        <taxon>Basidiomycota</taxon>
        <taxon>Pucciniomycotina</taxon>
        <taxon>Pucciniomycetes</taxon>
        <taxon>Pucciniales</taxon>
        <taxon>Pucciniaceae</taxon>
        <taxon>Puccinia</taxon>
    </lineage>
</organism>
<gene>
    <name evidence="2" type="ORF">PGT21_034886</name>
    <name evidence="3" type="ORF">PGTUg99_030013</name>
</gene>
<dbReference type="EMBL" id="VDEP01000172">
    <property type="protein sequence ID" value="KAA1126381.1"/>
    <property type="molecule type" value="Genomic_DNA"/>
</dbReference>
<name>A0A5B0PZR6_PUCGR</name>
<feature type="signal peptide" evidence="1">
    <location>
        <begin position="1"/>
        <end position="22"/>
    </location>
</feature>
<accession>A0A5B0PZR6</accession>